<proteinExistence type="predicted"/>
<dbReference type="RefSeq" id="WP_092048585.1">
    <property type="nucleotide sequence ID" value="NZ_FOQD01000004.1"/>
</dbReference>
<name>A0A1I3EF46_9PLAN</name>
<accession>A0A1I3EF46</accession>
<reference evidence="2" key="1">
    <citation type="submission" date="2016-10" db="EMBL/GenBank/DDBJ databases">
        <authorList>
            <person name="Varghese N."/>
            <person name="Submissions S."/>
        </authorList>
    </citation>
    <scope>NUCLEOTIDE SEQUENCE [LARGE SCALE GENOMIC DNA]</scope>
    <source>
        <strain evidence="2">DSM 26348</strain>
    </source>
</reference>
<protein>
    <submittedName>
        <fullName evidence="1">Uncharacterized protein</fullName>
    </submittedName>
</protein>
<dbReference type="Proteomes" id="UP000199518">
    <property type="component" value="Unassembled WGS sequence"/>
</dbReference>
<keyword evidence="2" id="KW-1185">Reference proteome</keyword>
<sequence length="69" mass="7687">MSSSRKCSWCDRQAVYRLSSKHRVDYACEDHNRSWGSSYGVVTALHTPPAPAEAACEVGDQFGYGVFEE</sequence>
<evidence type="ECO:0000313" key="2">
    <source>
        <dbReference type="Proteomes" id="UP000199518"/>
    </source>
</evidence>
<dbReference type="AlphaFoldDB" id="A0A1I3EF46"/>
<gene>
    <name evidence="1" type="ORF">SAMN05421753_104197</name>
</gene>
<organism evidence="1 2">
    <name type="scientific">Planctomicrobium piriforme</name>
    <dbReference type="NCBI Taxonomy" id="1576369"/>
    <lineage>
        <taxon>Bacteria</taxon>
        <taxon>Pseudomonadati</taxon>
        <taxon>Planctomycetota</taxon>
        <taxon>Planctomycetia</taxon>
        <taxon>Planctomycetales</taxon>
        <taxon>Planctomycetaceae</taxon>
        <taxon>Planctomicrobium</taxon>
    </lineage>
</organism>
<evidence type="ECO:0000313" key="1">
    <source>
        <dbReference type="EMBL" id="SFH97605.1"/>
    </source>
</evidence>
<dbReference type="EMBL" id="FOQD01000004">
    <property type="protein sequence ID" value="SFH97605.1"/>
    <property type="molecule type" value="Genomic_DNA"/>
</dbReference>
<dbReference type="STRING" id="1576369.SAMN05421753_104197"/>